<accession>W6QNQ2</accession>
<organism evidence="1 2">
    <name type="scientific">Penicillium roqueforti (strain FM164)</name>
    <dbReference type="NCBI Taxonomy" id="1365484"/>
    <lineage>
        <taxon>Eukaryota</taxon>
        <taxon>Fungi</taxon>
        <taxon>Dikarya</taxon>
        <taxon>Ascomycota</taxon>
        <taxon>Pezizomycotina</taxon>
        <taxon>Eurotiomycetes</taxon>
        <taxon>Eurotiomycetidae</taxon>
        <taxon>Eurotiales</taxon>
        <taxon>Aspergillaceae</taxon>
        <taxon>Penicillium</taxon>
    </lineage>
</organism>
<sequence length="53" mass="6102">MRQDQAEDTMIYSESHNSARVVHQWPTSIPYNIITAVPPNKAFSKTERDLAKK</sequence>
<protein>
    <submittedName>
        <fullName evidence="1">Uncharacterized protein</fullName>
    </submittedName>
</protein>
<evidence type="ECO:0000313" key="2">
    <source>
        <dbReference type="Proteomes" id="UP000030686"/>
    </source>
</evidence>
<gene>
    <name evidence="1" type="ORF">PROQFM164_S15g000012</name>
</gene>
<dbReference type="OrthoDB" id="4231329at2759"/>
<keyword evidence="2" id="KW-1185">Reference proteome</keyword>
<dbReference type="EMBL" id="HG792029">
    <property type="protein sequence ID" value="CDM38548.1"/>
    <property type="molecule type" value="Genomic_DNA"/>
</dbReference>
<proteinExistence type="predicted"/>
<name>W6QNQ2_PENRF</name>
<dbReference type="Proteomes" id="UP000030686">
    <property type="component" value="Unassembled WGS sequence"/>
</dbReference>
<dbReference type="AlphaFoldDB" id="W6QNQ2"/>
<evidence type="ECO:0000313" key="1">
    <source>
        <dbReference type="EMBL" id="CDM38548.1"/>
    </source>
</evidence>
<reference evidence="1" key="1">
    <citation type="journal article" date="2014" name="Nat. Commun.">
        <title>Multiple recent horizontal transfers of a large genomic region in cheese making fungi.</title>
        <authorList>
            <person name="Cheeseman K."/>
            <person name="Ropars J."/>
            <person name="Renault P."/>
            <person name="Dupont J."/>
            <person name="Gouzy J."/>
            <person name="Branca A."/>
            <person name="Abraham A.L."/>
            <person name="Ceppi M."/>
            <person name="Conseiller E."/>
            <person name="Debuchy R."/>
            <person name="Malagnac F."/>
            <person name="Goarin A."/>
            <person name="Silar P."/>
            <person name="Lacoste S."/>
            <person name="Sallet E."/>
            <person name="Bensimon A."/>
            <person name="Giraud T."/>
            <person name="Brygoo Y."/>
        </authorList>
    </citation>
    <scope>NUCLEOTIDE SEQUENCE [LARGE SCALE GENOMIC DNA]</scope>
    <source>
        <strain evidence="1">FM164</strain>
    </source>
</reference>